<dbReference type="OrthoDB" id="5984008at2759"/>
<evidence type="ECO:0000256" key="4">
    <source>
        <dbReference type="ARBA" id="ARBA00022475"/>
    </source>
</evidence>
<evidence type="ECO:0000256" key="10">
    <source>
        <dbReference type="ARBA" id="ARBA00023170"/>
    </source>
</evidence>
<dbReference type="SUPFAM" id="SSF53822">
    <property type="entry name" value="Periplasmic binding protein-like I"/>
    <property type="match status" value="1"/>
</dbReference>
<dbReference type="Gene3D" id="3.40.50.2300">
    <property type="match status" value="2"/>
</dbReference>
<feature type="transmembrane region" description="Helical" evidence="21">
    <location>
        <begin position="530"/>
        <end position="559"/>
    </location>
</feature>
<evidence type="ECO:0000256" key="9">
    <source>
        <dbReference type="ARBA" id="ARBA00023136"/>
    </source>
</evidence>
<evidence type="ECO:0000256" key="8">
    <source>
        <dbReference type="ARBA" id="ARBA00023065"/>
    </source>
</evidence>
<evidence type="ECO:0000256" key="20">
    <source>
        <dbReference type="SAM" id="MobiDB-lite"/>
    </source>
</evidence>
<feature type="binding site" evidence="16">
    <location>
        <position position="669"/>
    </location>
    <ligand>
        <name>L-glutamate</name>
        <dbReference type="ChEBI" id="CHEBI:29985"/>
    </ligand>
</feature>
<evidence type="ECO:0000313" key="26">
    <source>
        <dbReference type="Proteomes" id="UP000838878"/>
    </source>
</evidence>
<feature type="compositionally biased region" description="Basic residues" evidence="20">
    <location>
        <begin position="920"/>
        <end position="931"/>
    </location>
</feature>
<dbReference type="Pfam" id="PF00060">
    <property type="entry name" value="Lig_chan"/>
    <property type="match status" value="1"/>
</dbReference>
<dbReference type="PRINTS" id="PR00177">
    <property type="entry name" value="NMDARECEPTOR"/>
</dbReference>
<dbReference type="InterPro" id="IPR019594">
    <property type="entry name" value="Glu/Gly-bd"/>
</dbReference>
<feature type="binding site" evidence="16">
    <location>
        <position position="714"/>
    </location>
    <ligand>
        <name>L-glutamate</name>
        <dbReference type="ChEBI" id="CHEBI:29985"/>
    </ligand>
</feature>
<evidence type="ECO:0000256" key="3">
    <source>
        <dbReference type="ARBA" id="ARBA00022448"/>
    </source>
</evidence>
<dbReference type="PANTHER" id="PTHR18966">
    <property type="entry name" value="IONOTROPIC GLUTAMATE RECEPTOR"/>
    <property type="match status" value="1"/>
</dbReference>
<feature type="non-terminal residue" evidence="25">
    <location>
        <position position="956"/>
    </location>
</feature>
<evidence type="ECO:0000256" key="19">
    <source>
        <dbReference type="SAM" id="Coils"/>
    </source>
</evidence>
<organism evidence="25 26">
    <name type="scientific">Brenthis ino</name>
    <name type="common">lesser marbled fritillary</name>
    <dbReference type="NCBI Taxonomy" id="405034"/>
    <lineage>
        <taxon>Eukaryota</taxon>
        <taxon>Metazoa</taxon>
        <taxon>Ecdysozoa</taxon>
        <taxon>Arthropoda</taxon>
        <taxon>Hexapoda</taxon>
        <taxon>Insecta</taxon>
        <taxon>Pterygota</taxon>
        <taxon>Neoptera</taxon>
        <taxon>Endopterygota</taxon>
        <taxon>Lepidoptera</taxon>
        <taxon>Glossata</taxon>
        <taxon>Ditrysia</taxon>
        <taxon>Papilionoidea</taxon>
        <taxon>Nymphalidae</taxon>
        <taxon>Heliconiinae</taxon>
        <taxon>Argynnini</taxon>
        <taxon>Brenthis</taxon>
    </lineage>
</organism>
<keyword evidence="22" id="KW-0732">Signal</keyword>
<name>A0A8J9UHF3_9NEOP</name>
<dbReference type="Pfam" id="PF10613">
    <property type="entry name" value="Lig_chan-Glu_bd"/>
    <property type="match status" value="1"/>
</dbReference>
<feature type="domain" description="Ionotropic glutamate receptor L-glutamate and glycine-binding" evidence="24">
    <location>
        <begin position="419"/>
        <end position="484"/>
    </location>
</feature>
<evidence type="ECO:0000256" key="13">
    <source>
        <dbReference type="ARBA" id="ARBA00023286"/>
    </source>
</evidence>
<feature type="binding site" evidence="16">
    <location>
        <position position="501"/>
    </location>
    <ligand>
        <name>L-glutamate</name>
        <dbReference type="ChEBI" id="CHEBI:29985"/>
    </ligand>
</feature>
<dbReference type="InterPro" id="IPR028082">
    <property type="entry name" value="Peripla_BP_I"/>
</dbReference>
<evidence type="ECO:0000259" key="24">
    <source>
        <dbReference type="SMART" id="SM00918"/>
    </source>
</evidence>
<dbReference type="GO" id="GO:0015276">
    <property type="term" value="F:ligand-gated monoatomic ion channel activity"/>
    <property type="evidence" value="ECO:0007669"/>
    <property type="project" value="InterPro"/>
</dbReference>
<keyword evidence="19" id="KW-0175">Coiled coil</keyword>
<keyword evidence="8" id="KW-0406">Ion transport</keyword>
<feature type="binding site" evidence="16">
    <location>
        <position position="496"/>
    </location>
    <ligand>
        <name>L-glutamate</name>
        <dbReference type="ChEBI" id="CHEBI:29985"/>
    </ligand>
</feature>
<dbReference type="FunFam" id="3.40.190.10:FF:000061">
    <property type="entry name" value="Glutamate receptor, ionotropic kainate"/>
    <property type="match status" value="1"/>
</dbReference>
<feature type="domain" description="Ionotropic glutamate receptor C-terminal" evidence="23">
    <location>
        <begin position="409"/>
        <end position="777"/>
    </location>
</feature>
<keyword evidence="26" id="KW-1185">Reference proteome</keyword>
<reference evidence="25" key="1">
    <citation type="submission" date="2021-12" db="EMBL/GenBank/DDBJ databases">
        <authorList>
            <person name="Martin H S."/>
        </authorList>
    </citation>
    <scope>NUCLEOTIDE SEQUENCE</scope>
</reference>
<evidence type="ECO:0000313" key="25">
    <source>
        <dbReference type="EMBL" id="CAH0720303.1"/>
    </source>
</evidence>
<dbReference type="Pfam" id="PF01094">
    <property type="entry name" value="ANF_receptor"/>
    <property type="match status" value="1"/>
</dbReference>
<keyword evidence="12" id="KW-0628">Postsynaptic cell membrane</keyword>
<dbReference type="FunFam" id="3.40.190.10:FF:000178">
    <property type="entry name" value="Glutamate receptor subunit"/>
    <property type="match status" value="1"/>
</dbReference>
<evidence type="ECO:0000256" key="12">
    <source>
        <dbReference type="ARBA" id="ARBA00023257"/>
    </source>
</evidence>
<feature type="transmembrane region" description="Helical" evidence="21">
    <location>
        <begin position="803"/>
        <end position="827"/>
    </location>
</feature>
<keyword evidence="9 21" id="KW-0472">Membrane</keyword>
<dbReference type="FunFam" id="1.10.287.70:FF:000105">
    <property type="entry name" value="Eye-enriched kainate receptor, isoform A"/>
    <property type="match status" value="1"/>
</dbReference>
<keyword evidence="10" id="KW-0675">Receptor</keyword>
<evidence type="ECO:0000256" key="17">
    <source>
        <dbReference type="PIRSR" id="PIRSR601508-2"/>
    </source>
</evidence>
<dbReference type="SUPFAM" id="SSF53850">
    <property type="entry name" value="Periplasmic binding protein-like II"/>
    <property type="match status" value="1"/>
</dbReference>
<keyword evidence="6 21" id="KW-1133">Transmembrane helix</keyword>
<evidence type="ECO:0000256" key="22">
    <source>
        <dbReference type="SAM" id="SignalP"/>
    </source>
</evidence>
<feature type="coiled-coil region" evidence="19">
    <location>
        <begin position="266"/>
        <end position="293"/>
    </location>
</feature>
<keyword evidence="14" id="KW-0407">Ion channel</keyword>
<evidence type="ECO:0000256" key="18">
    <source>
        <dbReference type="PIRSR" id="PIRSR601508-3"/>
    </source>
</evidence>
<keyword evidence="13" id="KW-1071">Ligand-gated ion channel</keyword>
<evidence type="ECO:0000256" key="15">
    <source>
        <dbReference type="ARBA" id="ARBA00034100"/>
    </source>
</evidence>
<feature type="site" description="Crucial to convey clamshell closure to channel opening" evidence="17">
    <location>
        <position position="646"/>
    </location>
</feature>
<evidence type="ECO:0000256" key="7">
    <source>
        <dbReference type="ARBA" id="ARBA00023018"/>
    </source>
</evidence>
<keyword evidence="11" id="KW-0325">Glycoprotein</keyword>
<feature type="binding site" evidence="16">
    <location>
        <position position="668"/>
    </location>
    <ligand>
        <name>L-glutamate</name>
        <dbReference type="ChEBI" id="CHEBI:29985"/>
    </ligand>
</feature>
<protein>
    <submittedName>
        <fullName evidence="25">Uncharacterized protein</fullName>
    </submittedName>
</protein>
<evidence type="ECO:0000256" key="16">
    <source>
        <dbReference type="PIRSR" id="PIRSR601508-1"/>
    </source>
</evidence>
<evidence type="ECO:0000256" key="5">
    <source>
        <dbReference type="ARBA" id="ARBA00022692"/>
    </source>
</evidence>
<keyword evidence="7" id="KW-0770">Synapse</keyword>
<evidence type="ECO:0000259" key="23">
    <source>
        <dbReference type="SMART" id="SM00079"/>
    </source>
</evidence>
<evidence type="ECO:0000256" key="21">
    <source>
        <dbReference type="SAM" id="Phobius"/>
    </source>
</evidence>
<dbReference type="GO" id="GO:0045211">
    <property type="term" value="C:postsynaptic membrane"/>
    <property type="evidence" value="ECO:0007669"/>
    <property type="project" value="UniProtKB-SubCell"/>
</dbReference>
<feature type="signal peptide" evidence="22">
    <location>
        <begin position="1"/>
        <end position="28"/>
    </location>
</feature>
<dbReference type="Gene3D" id="1.10.287.70">
    <property type="match status" value="1"/>
</dbReference>
<dbReference type="SMART" id="SM00079">
    <property type="entry name" value="PBPe"/>
    <property type="match status" value="1"/>
</dbReference>
<feature type="chain" id="PRO_5035453395" evidence="22">
    <location>
        <begin position="29"/>
        <end position="956"/>
    </location>
</feature>
<evidence type="ECO:0000256" key="14">
    <source>
        <dbReference type="ARBA" id="ARBA00023303"/>
    </source>
</evidence>
<comment type="similarity">
    <text evidence="2">Belongs to the glutamate-gated ion channel (TC 1.A.10.1) family.</text>
</comment>
<dbReference type="InterPro" id="IPR001320">
    <property type="entry name" value="Iontro_rcpt_C"/>
</dbReference>
<evidence type="ECO:0000256" key="11">
    <source>
        <dbReference type="ARBA" id="ARBA00023180"/>
    </source>
</evidence>
<dbReference type="Proteomes" id="UP000838878">
    <property type="component" value="Chromosome 14"/>
</dbReference>
<dbReference type="InterPro" id="IPR001828">
    <property type="entry name" value="ANF_lig-bd_rcpt"/>
</dbReference>
<evidence type="ECO:0000256" key="2">
    <source>
        <dbReference type="ARBA" id="ARBA00008685"/>
    </source>
</evidence>
<keyword evidence="4" id="KW-1003">Cell membrane</keyword>
<sequence>MVAYVRICQARCVVVILIVLVFSPVSDARAIKIGVGVGVENALKLQAAVIAALRGEEEAEVPLATAEPDEPLSEPNIICKQASDSVNASVGVSAGAVAATRAGLALLLTEPAPENKASSSALELYPHSDVLAKTCAALCTEKDWRHAVLLHEGSARVAAHLTTSPELLSLRARQIPPPHDDHGLRNLLLVLKKWGATNFIVWCNATCSVRVLDAAQRVGLLADRHSYIMSSLDLHTMSLANYSYGGANITSLRLFNPESKKVSEAMTAWSEEYRKLTEDAEVNEEEIAQIVANPPTSLLLSYDAVKLVAAAIKHLNLTPQASGDCLSGKASFHADTLLNYLRSERWEGLSGPLSWEAGGGRLEVRLYATELERGGRLHTVASWTPRAGLAWRPRPPAPPLPKNIMTNRTFAVLIAENNPYIMKQQSTDRLSGNNRYEGFCIELIDRLAKFWKFNYTFIVQPDGLYGTLNKTTNQWDGMMRRLMDDPNIDFAITDLTITAEREQAVDFTTPFMNLGISILFRKPQPPEPALLAFLLPFSNGVWLCLGFAYVGTSLVLYVIGRLCPEEWQNPYPCVDDPPALENQFTIGNALWFNLGAVLQQGSEIAPVAYGTRAVASVWWMFALVITSSYTANLATLLATKSSTELISSVRDLADNPYGITYGAKAGGSTYTFFELSTSELYKKMFAEMKKQEMPKNNTVGIQKVKEDNYAFLAESTTIEYTTERDCEVIRVGDLLDSKGYGIAMKKGSEYRQALNLALLNLQEAGVLREMKHRWWKEMHGGGACQPKDEHESEELSMRNFMGLFLVLVVGCALGVMVSCCDLVWTAWRHPRDPMRPFTNNFWSELLFVFHFEQSVKPVRGPLQPEPSVRDSPAVSFRSELSGESNLNSDEKMEDEEMREESRRRLRSGSQRSGRSERSGRSRRPSARRRSSMHAASVRLARHATRASDTPGRATPR</sequence>
<dbReference type="SMART" id="SM00918">
    <property type="entry name" value="Lig_chan-Glu_bd"/>
    <property type="match status" value="1"/>
</dbReference>
<evidence type="ECO:0000256" key="1">
    <source>
        <dbReference type="ARBA" id="ARBA00004651"/>
    </source>
</evidence>
<dbReference type="InterPro" id="IPR015683">
    <property type="entry name" value="Ionotropic_Glu_rcpt"/>
</dbReference>
<gene>
    <name evidence="25" type="ORF">BINO364_LOCUS6551</name>
</gene>
<feature type="disulfide bond" evidence="18">
    <location>
        <begin position="726"/>
        <end position="784"/>
    </location>
</feature>
<keyword evidence="3" id="KW-0813">Transport</keyword>
<comment type="subcellular location">
    <subcellularLocation>
        <location evidence="1">Cell membrane</location>
        <topology evidence="1">Multi-pass membrane protein</topology>
    </subcellularLocation>
    <subcellularLocation>
        <location evidence="15">Postsynaptic cell membrane</location>
    </subcellularLocation>
</comment>
<feature type="region of interest" description="Disordered" evidence="20">
    <location>
        <begin position="859"/>
        <end position="956"/>
    </location>
</feature>
<evidence type="ECO:0000256" key="6">
    <source>
        <dbReference type="ARBA" id="ARBA00022989"/>
    </source>
</evidence>
<accession>A0A8J9UHF3</accession>
<keyword evidence="5 21" id="KW-0812">Transmembrane</keyword>
<dbReference type="EMBL" id="OV170234">
    <property type="protein sequence ID" value="CAH0720303.1"/>
    <property type="molecule type" value="Genomic_DNA"/>
</dbReference>
<proteinExistence type="inferred from homology"/>
<keyword evidence="18" id="KW-1015">Disulfide bond</keyword>
<dbReference type="InterPro" id="IPR001508">
    <property type="entry name" value="Iono_Glu_rcpt_met"/>
</dbReference>
<dbReference type="GO" id="GO:0038023">
    <property type="term" value="F:signaling receptor activity"/>
    <property type="evidence" value="ECO:0007669"/>
    <property type="project" value="InterPro"/>
</dbReference>
<dbReference type="Gene3D" id="3.40.190.10">
    <property type="entry name" value="Periplasmic binding protein-like II"/>
    <property type="match status" value="1"/>
</dbReference>
<dbReference type="AlphaFoldDB" id="A0A8J9UHF3"/>